<dbReference type="RefSeq" id="XP_033584540.1">
    <property type="nucleotide sequence ID" value="XM_033713158.1"/>
</dbReference>
<reference evidence="2 4" key="1">
    <citation type="journal article" date="2020" name="Stud. Mycol.">
        <title>101 Dothideomycetes genomes: a test case for predicting lifestyles and emergence of pathogens.</title>
        <authorList>
            <person name="Haridas S."/>
            <person name="Albert R."/>
            <person name="Binder M."/>
            <person name="Bloem J."/>
            <person name="Labutti K."/>
            <person name="Salamov A."/>
            <person name="Andreopoulos B."/>
            <person name="Baker S."/>
            <person name="Barry K."/>
            <person name="Bills G."/>
            <person name="Bluhm B."/>
            <person name="Cannon C."/>
            <person name="Castanera R."/>
            <person name="Culley D."/>
            <person name="Daum C."/>
            <person name="Ezra D."/>
            <person name="Gonzalez J."/>
            <person name="Henrissat B."/>
            <person name="Kuo A."/>
            <person name="Liang C."/>
            <person name="Lipzen A."/>
            <person name="Lutzoni F."/>
            <person name="Magnuson J."/>
            <person name="Mondo S."/>
            <person name="Nolan M."/>
            <person name="Ohm R."/>
            <person name="Pangilinan J."/>
            <person name="Park H.-J."/>
            <person name="Ramirez L."/>
            <person name="Alfaro M."/>
            <person name="Sun H."/>
            <person name="Tritt A."/>
            <person name="Yoshinaga Y."/>
            <person name="Zwiers L.-H."/>
            <person name="Turgeon B."/>
            <person name="Goodwin S."/>
            <person name="Spatafora J."/>
            <person name="Crous P."/>
            <person name="Grigoriev I."/>
        </authorList>
    </citation>
    <scope>NUCLEOTIDE SEQUENCE</scope>
    <source>
        <strain evidence="2 4">CBS 304.34</strain>
    </source>
</reference>
<protein>
    <submittedName>
        <fullName evidence="2 4">Uncharacterized protein</fullName>
    </submittedName>
</protein>
<sequence>MYPVRAIRASLTAFALRSTRQSTSTSAIKGLPSPSFSLPLSSSFSLYSYPSTRNPFAQPSSSPAAPCAHASRTHFPQFPCLRLMIAQRLSGTPTANSSLTLSSSRWTKRPFPTLAARITIAVRPSLLPLDPGRLPFRLAGIHDTRRRPRPVLRPLLRLQRASIRSRRSTGSTGTATSARLPASCSRQFSSQSDTAPSVPSTLQAPSYLQITPGHLAFHSISAGDRA</sequence>
<reference evidence="4" key="3">
    <citation type="submission" date="2025-04" db="UniProtKB">
        <authorList>
            <consortium name="RefSeq"/>
        </authorList>
    </citation>
    <scope>IDENTIFICATION</scope>
    <source>
        <strain evidence="4">CBS 304.34</strain>
    </source>
</reference>
<organism evidence="2">
    <name type="scientific">Mytilinidion resinicola</name>
    <dbReference type="NCBI Taxonomy" id="574789"/>
    <lineage>
        <taxon>Eukaryota</taxon>
        <taxon>Fungi</taxon>
        <taxon>Dikarya</taxon>
        <taxon>Ascomycota</taxon>
        <taxon>Pezizomycotina</taxon>
        <taxon>Dothideomycetes</taxon>
        <taxon>Pleosporomycetidae</taxon>
        <taxon>Mytilinidiales</taxon>
        <taxon>Mytilinidiaceae</taxon>
        <taxon>Mytilinidion</taxon>
    </lineage>
</organism>
<gene>
    <name evidence="2 4" type="ORF">BDZ99DRAFT_19201</name>
</gene>
<evidence type="ECO:0000313" key="2">
    <source>
        <dbReference type="EMBL" id="KAF2817576.1"/>
    </source>
</evidence>
<feature type="compositionally biased region" description="Polar residues" evidence="1">
    <location>
        <begin position="184"/>
        <end position="200"/>
    </location>
</feature>
<dbReference type="Proteomes" id="UP000504636">
    <property type="component" value="Unplaced"/>
</dbReference>
<keyword evidence="3" id="KW-1185">Reference proteome</keyword>
<accession>A0A6A6Z988</accession>
<dbReference type="EMBL" id="MU003692">
    <property type="protein sequence ID" value="KAF2817576.1"/>
    <property type="molecule type" value="Genomic_DNA"/>
</dbReference>
<feature type="compositionally biased region" description="Low complexity" evidence="1">
    <location>
        <begin position="160"/>
        <end position="179"/>
    </location>
</feature>
<dbReference type="AlphaFoldDB" id="A0A6A6Z988"/>
<name>A0A6A6Z988_9PEZI</name>
<reference evidence="4" key="2">
    <citation type="submission" date="2020-04" db="EMBL/GenBank/DDBJ databases">
        <authorList>
            <consortium name="NCBI Genome Project"/>
        </authorList>
    </citation>
    <scope>NUCLEOTIDE SEQUENCE</scope>
    <source>
        <strain evidence="4">CBS 304.34</strain>
    </source>
</reference>
<feature type="region of interest" description="Disordered" evidence="1">
    <location>
        <begin position="160"/>
        <end position="200"/>
    </location>
</feature>
<evidence type="ECO:0000313" key="3">
    <source>
        <dbReference type="Proteomes" id="UP000504636"/>
    </source>
</evidence>
<evidence type="ECO:0000256" key="1">
    <source>
        <dbReference type="SAM" id="MobiDB-lite"/>
    </source>
</evidence>
<proteinExistence type="predicted"/>
<dbReference type="GeneID" id="54454051"/>
<evidence type="ECO:0000313" key="4">
    <source>
        <dbReference type="RefSeq" id="XP_033584540.1"/>
    </source>
</evidence>